<organism evidence="9">
    <name type="scientific">Rhizophora mucronata</name>
    <name type="common">Asiatic mangrove</name>
    <dbReference type="NCBI Taxonomy" id="61149"/>
    <lineage>
        <taxon>Eukaryota</taxon>
        <taxon>Viridiplantae</taxon>
        <taxon>Streptophyta</taxon>
        <taxon>Embryophyta</taxon>
        <taxon>Tracheophyta</taxon>
        <taxon>Spermatophyta</taxon>
        <taxon>Magnoliopsida</taxon>
        <taxon>eudicotyledons</taxon>
        <taxon>Gunneridae</taxon>
        <taxon>Pentapetalae</taxon>
        <taxon>rosids</taxon>
        <taxon>fabids</taxon>
        <taxon>Malpighiales</taxon>
        <taxon>Rhizophoraceae</taxon>
        <taxon>Rhizophora</taxon>
    </lineage>
</organism>
<feature type="compositionally biased region" description="Polar residues" evidence="7">
    <location>
        <begin position="440"/>
        <end position="454"/>
    </location>
</feature>
<feature type="compositionally biased region" description="Polar residues" evidence="7">
    <location>
        <begin position="78"/>
        <end position="100"/>
    </location>
</feature>
<dbReference type="Pfam" id="PF03106">
    <property type="entry name" value="WRKY"/>
    <property type="match status" value="2"/>
</dbReference>
<evidence type="ECO:0000313" key="9">
    <source>
        <dbReference type="EMBL" id="MBW95938.1"/>
    </source>
</evidence>
<dbReference type="GO" id="GO:0005634">
    <property type="term" value="C:nucleus"/>
    <property type="evidence" value="ECO:0007669"/>
    <property type="project" value="UniProtKB-SubCell"/>
</dbReference>
<dbReference type="AlphaFoldDB" id="A0A2P2JR44"/>
<feature type="compositionally biased region" description="Polar residues" evidence="7">
    <location>
        <begin position="18"/>
        <end position="34"/>
    </location>
</feature>
<dbReference type="PANTHER" id="PTHR31221">
    <property type="entry name" value="WRKY TRANSCRIPTION FACTOR PROTEIN 1-RELATED"/>
    <property type="match status" value="1"/>
</dbReference>
<dbReference type="Gene3D" id="2.20.25.80">
    <property type="entry name" value="WRKY domain"/>
    <property type="match status" value="2"/>
</dbReference>
<keyword evidence="3" id="KW-0805">Transcription regulation</keyword>
<dbReference type="EMBL" id="GGEC01015455">
    <property type="protein sequence ID" value="MBW95938.1"/>
    <property type="molecule type" value="Transcribed_RNA"/>
</dbReference>
<feature type="region of interest" description="Disordered" evidence="7">
    <location>
        <begin position="208"/>
        <end position="254"/>
    </location>
</feature>
<feature type="region of interest" description="Disordered" evidence="7">
    <location>
        <begin position="435"/>
        <end position="476"/>
    </location>
</feature>
<evidence type="ECO:0000256" key="6">
    <source>
        <dbReference type="ARBA" id="ARBA00023242"/>
    </source>
</evidence>
<keyword evidence="6" id="KW-0539">Nucleus</keyword>
<comment type="subcellular location">
    <subcellularLocation>
        <location evidence="1">Nucleus</location>
    </subcellularLocation>
</comment>
<name>A0A2P2JR44_RHIMU</name>
<keyword evidence="2" id="KW-0677">Repeat</keyword>
<dbReference type="PROSITE" id="PS50811">
    <property type="entry name" value="WRKY"/>
    <property type="match status" value="2"/>
</dbReference>
<feature type="domain" description="WRKY" evidence="8">
    <location>
        <begin position="269"/>
        <end position="334"/>
    </location>
</feature>
<evidence type="ECO:0000256" key="4">
    <source>
        <dbReference type="ARBA" id="ARBA00023125"/>
    </source>
</evidence>
<dbReference type="GO" id="GO:0003700">
    <property type="term" value="F:DNA-binding transcription factor activity"/>
    <property type="evidence" value="ECO:0007669"/>
    <property type="project" value="InterPro"/>
</dbReference>
<evidence type="ECO:0000256" key="5">
    <source>
        <dbReference type="ARBA" id="ARBA00023163"/>
    </source>
</evidence>
<dbReference type="InterPro" id="IPR044810">
    <property type="entry name" value="WRKY_plant"/>
</dbReference>
<evidence type="ECO:0000256" key="7">
    <source>
        <dbReference type="SAM" id="MobiDB-lite"/>
    </source>
</evidence>
<accession>A0A2P2JR44</accession>
<keyword evidence="4" id="KW-0238">DNA-binding</keyword>
<feature type="compositionally biased region" description="Polar residues" evidence="7">
    <location>
        <begin position="407"/>
        <end position="417"/>
    </location>
</feature>
<dbReference type="SMART" id="SM00774">
    <property type="entry name" value="WRKY"/>
    <property type="match status" value="2"/>
</dbReference>
<feature type="region of interest" description="Disordered" evidence="7">
    <location>
        <begin position="1"/>
        <end position="108"/>
    </location>
</feature>
<proteinExistence type="predicted"/>
<dbReference type="SUPFAM" id="SSF118290">
    <property type="entry name" value="WRKY DNA-binding domain"/>
    <property type="match status" value="2"/>
</dbReference>
<feature type="compositionally biased region" description="Basic and acidic residues" evidence="7">
    <location>
        <begin position="225"/>
        <end position="239"/>
    </location>
</feature>
<feature type="region of interest" description="Disordered" evidence="7">
    <location>
        <begin position="326"/>
        <end position="417"/>
    </location>
</feature>
<keyword evidence="5" id="KW-0804">Transcription</keyword>
<evidence type="ECO:0000256" key="2">
    <source>
        <dbReference type="ARBA" id="ARBA00022737"/>
    </source>
</evidence>
<dbReference type="InterPro" id="IPR036576">
    <property type="entry name" value="WRKY_dom_sf"/>
</dbReference>
<reference evidence="9" key="1">
    <citation type="submission" date="2018-02" db="EMBL/GenBank/DDBJ databases">
        <title>Rhizophora mucronata_Transcriptome.</title>
        <authorList>
            <person name="Meera S.P."/>
            <person name="Sreeshan A."/>
            <person name="Augustine A."/>
        </authorList>
    </citation>
    <scope>NUCLEOTIDE SEQUENCE</scope>
    <source>
        <tissue evidence="9">Leaf</tissue>
    </source>
</reference>
<sequence>MVSSGDGLDEVASDELQQKQSPESKTNMLLQSSDGGVHASEKHEEVAPSINSKQSLQEPDGIHISQLDREGIIASAISDKTPSTGSNVLQSGQEGRTPSTPREKLSEDGYHWRKYGQKLVKGNEFIRSYYKCTHSSCQVKKQFERSHDGQITNIVYFGEHDHPKHQGSLPVAVGFVVSVKERAHDPLLTALGEGHTPNLVGSTNATQISSLTSSEDVKSVPSESNKTRDEVNNDDDPHSKRQKKANCSVDLTPADKLTGEPRIVVQTLSDVDIVNDGYRWRKYGQKLVKGNPNPRSYYRCSSPGCPAKKHVERASHDSKLVIASYEGQHDHDIPPSRTVTHNPTGPNNSMASIEDGDSGAKSGESDICPGEKAKDQLNDGSRSKSKASEVPESDMLGQESKSHEQQNSKSNAGEVSVSTGVDAVINANSICEDKSKELHSSVTKTESIENSSALGTRVADVNANGQHIQNPEPVQS</sequence>
<dbReference type="GO" id="GO:0043565">
    <property type="term" value="F:sequence-specific DNA binding"/>
    <property type="evidence" value="ECO:0007669"/>
    <property type="project" value="InterPro"/>
</dbReference>
<dbReference type="FunFam" id="2.20.25.80:FF:000006">
    <property type="entry name" value="WRKY transcription factor"/>
    <property type="match status" value="2"/>
</dbReference>
<protein>
    <submittedName>
        <fullName evidence="9">WRKY transcription factor</fullName>
    </submittedName>
</protein>
<dbReference type="InterPro" id="IPR003657">
    <property type="entry name" value="WRKY_dom"/>
</dbReference>
<evidence type="ECO:0000259" key="8">
    <source>
        <dbReference type="PROSITE" id="PS50811"/>
    </source>
</evidence>
<feature type="domain" description="WRKY" evidence="8">
    <location>
        <begin position="101"/>
        <end position="165"/>
    </location>
</feature>
<feature type="compositionally biased region" description="Polar residues" evidence="7">
    <location>
        <begin position="337"/>
        <end position="351"/>
    </location>
</feature>
<dbReference type="PANTHER" id="PTHR31221:SF125">
    <property type="entry name" value="WRKY TRANSCRIPTION FACTOR 1"/>
    <property type="match status" value="1"/>
</dbReference>
<evidence type="ECO:0000256" key="3">
    <source>
        <dbReference type="ARBA" id="ARBA00023015"/>
    </source>
</evidence>
<feature type="compositionally biased region" description="Polar residues" evidence="7">
    <location>
        <begin position="463"/>
        <end position="476"/>
    </location>
</feature>
<evidence type="ECO:0000256" key="1">
    <source>
        <dbReference type="ARBA" id="ARBA00004123"/>
    </source>
</evidence>